<feature type="region of interest" description="Disordered" evidence="1">
    <location>
        <begin position="308"/>
        <end position="327"/>
    </location>
</feature>
<dbReference type="InterPro" id="IPR046497">
    <property type="entry name" value="DUF6590"/>
</dbReference>
<evidence type="ECO:0000259" key="2">
    <source>
        <dbReference type="Pfam" id="PF20233"/>
    </source>
</evidence>
<feature type="region of interest" description="Disordered" evidence="1">
    <location>
        <begin position="700"/>
        <end position="721"/>
    </location>
</feature>
<feature type="region of interest" description="Disordered" evidence="1">
    <location>
        <begin position="250"/>
        <end position="279"/>
    </location>
</feature>
<evidence type="ECO:0000256" key="1">
    <source>
        <dbReference type="SAM" id="MobiDB-lite"/>
    </source>
</evidence>
<comment type="caution">
    <text evidence="3">The sequence shown here is derived from an EMBL/GenBank/DDBJ whole genome shotgun (WGS) entry which is preliminary data.</text>
</comment>
<sequence length="1018" mass="115032">MLEDELHRREYRIHNGSSHCLKAFEHLRSSIKQSNPPSELIPLQAIEDQNGRLRAWISNTKALKIDRSSLDFRLRDVTFLADNVVKLLETLYTTLSDAVKLITEEEVSQATFPEENYHNDDESDFSDDSNGSEQPSSPLPEVQQCYLLIVDVIDRLYKLSVIIRSPQLQNRSTKAENFVEKDEEGRDLTAEFEAYAIVRAKHQMRAWKNVTSEMGLEKDDEDLAIRIGKANSRRRRQFMYDQRHRRKFVSIEKDATEEEQNEESPQHIGATESPSTLKAKSSEIPASILKSFASSTIATIFSETTASEHGQKFEDISDSSSMTSSSTTYSGYQISDVSIPEAPENEFGKGFQCPYCPIKHVWKDLQPYICIFKGCSTQDILYDSQDTWLKHEQWEHAHQWCCNFEGHPMAIFSEENGFKDHLKKHHSETFESHQLQTLTDASKRPSLAAFSICPFCGATPEDLVKSDHGMSVNLDTHMINERANIKTRDSRFVTSKAVENLQRHVASHLRQCAIMALPSRDDLDYSNSVPITGYRQSKSDVFDIFDTEVVDEIEPLPFVETCEISADVPFKDNTMLWQEVFAQIPGDRRGGDLKLNEFTVQPTSLTTPRHSPLDTNPSTNKGKGTDLSTEWSEWAWDDRGYLFTYRTDPTGALEYEYRSPKPENQSAALRVPGPITSNQQSTYFPQIELADRAYTTSRIDSVDGNDHGATPKSSLFSPALSNEDYKTSGRDYSLNTSLSNKDSFNVSWPSRYSSTNETLISSNTSWAPSKYSALSEESKRIAPPKGMILSLSCKEPSTDENIGALDDQFTLGNLKHIFKAPNSGDIETLDSRYEVNGGLAQDEFWKVGRVFMVLWTEPARPQVGESRNGSHFSTTFLGGQAYSEIRRFVVIIKGYGNSVCYPIQTYSGQATLKPNLPTPYRHAIIYTSTVCPDEHCQQANDGSLKYENLVLGPIRVNSERDDTSGQLHPLSRLNYSKLYTVEHFVRVLNIGMVASESIDTFLQQSRFSAVKWTASSAQ</sequence>
<evidence type="ECO:0000313" key="4">
    <source>
        <dbReference type="Proteomes" id="UP000531561"/>
    </source>
</evidence>
<gene>
    <name evidence="3" type="ORF">Bfra_003603</name>
</gene>
<keyword evidence="4" id="KW-1185">Reference proteome</keyword>
<dbReference type="Pfam" id="PF20233">
    <property type="entry name" value="DUF6590"/>
    <property type="match status" value="1"/>
</dbReference>
<feature type="compositionally biased region" description="Polar residues" evidence="1">
    <location>
        <begin position="711"/>
        <end position="720"/>
    </location>
</feature>
<name>A0A8H6AX74_9HELO</name>
<dbReference type="EMBL" id="JABFCT010000006">
    <property type="protein sequence ID" value="KAF5875150.1"/>
    <property type="molecule type" value="Genomic_DNA"/>
</dbReference>
<feature type="region of interest" description="Disordered" evidence="1">
    <location>
        <begin position="602"/>
        <end position="626"/>
    </location>
</feature>
<proteinExistence type="predicted"/>
<feature type="domain" description="DUF6590" evidence="2">
    <location>
        <begin position="843"/>
        <end position="1002"/>
    </location>
</feature>
<dbReference type="Proteomes" id="UP000531561">
    <property type="component" value="Unassembled WGS sequence"/>
</dbReference>
<feature type="compositionally biased region" description="Low complexity" evidence="1">
    <location>
        <begin position="318"/>
        <end position="327"/>
    </location>
</feature>
<dbReference type="PANTHER" id="PTHR35391:SF7">
    <property type="entry name" value="C2H2-TYPE DOMAIN-CONTAINING PROTEIN"/>
    <property type="match status" value="1"/>
</dbReference>
<dbReference type="OrthoDB" id="20872at2759"/>
<dbReference type="AlphaFoldDB" id="A0A8H6AX74"/>
<dbReference type="RefSeq" id="XP_037194096.1">
    <property type="nucleotide sequence ID" value="XM_037334009.1"/>
</dbReference>
<protein>
    <recommendedName>
        <fullName evidence="2">DUF6590 domain-containing protein</fullName>
    </recommendedName>
</protein>
<accession>A0A8H6AX74</accession>
<feature type="region of interest" description="Disordered" evidence="1">
    <location>
        <begin position="110"/>
        <end position="139"/>
    </location>
</feature>
<organism evidence="3 4">
    <name type="scientific">Botrytis fragariae</name>
    <dbReference type="NCBI Taxonomy" id="1964551"/>
    <lineage>
        <taxon>Eukaryota</taxon>
        <taxon>Fungi</taxon>
        <taxon>Dikarya</taxon>
        <taxon>Ascomycota</taxon>
        <taxon>Pezizomycotina</taxon>
        <taxon>Leotiomycetes</taxon>
        <taxon>Helotiales</taxon>
        <taxon>Sclerotiniaceae</taxon>
        <taxon>Botrytis</taxon>
    </lineage>
</organism>
<reference evidence="3 4" key="1">
    <citation type="journal article" date="2020" name="Phytopathology">
        <title>A high-quality genome resource of Botrytis fragariae, a new and rapidly spreading fungal pathogen causing strawberry gray mold in the U.S.A.</title>
        <authorList>
            <person name="Wu Y."/>
            <person name="Saski C.A."/>
            <person name="Schnabel G."/>
            <person name="Xiao S."/>
            <person name="Hu M."/>
        </authorList>
    </citation>
    <scope>NUCLEOTIDE SEQUENCE [LARGE SCALE GENOMIC DNA]</scope>
    <source>
        <strain evidence="3 4">BVB16</strain>
    </source>
</reference>
<dbReference type="PANTHER" id="PTHR35391">
    <property type="entry name" value="C2H2-TYPE DOMAIN-CONTAINING PROTEIN-RELATED"/>
    <property type="match status" value="1"/>
</dbReference>
<evidence type="ECO:0000313" key="3">
    <source>
        <dbReference type="EMBL" id="KAF5875150.1"/>
    </source>
</evidence>
<dbReference type="GeneID" id="59257701"/>